<proteinExistence type="predicted"/>
<keyword evidence="2" id="KW-1185">Reference proteome</keyword>
<dbReference type="OrthoDB" id="1906820at2759"/>
<evidence type="ECO:0000313" key="1">
    <source>
        <dbReference type="EMBL" id="OEL19319.1"/>
    </source>
</evidence>
<evidence type="ECO:0008006" key="3">
    <source>
        <dbReference type="Google" id="ProtNLM"/>
    </source>
</evidence>
<gene>
    <name evidence="1" type="ORF">BAE44_0019667</name>
</gene>
<dbReference type="Proteomes" id="UP000095767">
    <property type="component" value="Unassembled WGS sequence"/>
</dbReference>
<protein>
    <recommendedName>
        <fullName evidence="3">RNase H type-1 domain-containing protein</fullName>
    </recommendedName>
</protein>
<accession>A0A1E5V2E0</accession>
<evidence type="ECO:0000313" key="2">
    <source>
        <dbReference type="Proteomes" id="UP000095767"/>
    </source>
</evidence>
<comment type="caution">
    <text evidence="1">The sequence shown here is derived from an EMBL/GenBank/DDBJ whole genome shotgun (WGS) entry which is preliminary data.</text>
</comment>
<reference evidence="1 2" key="1">
    <citation type="submission" date="2016-09" db="EMBL/GenBank/DDBJ databases">
        <title>The draft genome of Dichanthelium oligosanthes: A C3 panicoid grass species.</title>
        <authorList>
            <person name="Studer A.J."/>
            <person name="Schnable J.C."/>
            <person name="Brutnell T.P."/>
        </authorList>
    </citation>
    <scope>NUCLEOTIDE SEQUENCE [LARGE SCALE GENOMIC DNA]</scope>
    <source>
        <strain evidence="2">cv. Kellogg 1175</strain>
        <tissue evidence="1">Leaf</tissue>
    </source>
</reference>
<dbReference type="AlphaFoldDB" id="A0A1E5V2E0"/>
<dbReference type="EMBL" id="LWDX02053983">
    <property type="protein sequence ID" value="OEL19319.1"/>
    <property type="molecule type" value="Genomic_DNA"/>
</dbReference>
<name>A0A1E5V2E0_9POAL</name>
<organism evidence="1 2">
    <name type="scientific">Dichanthelium oligosanthes</name>
    <dbReference type="NCBI Taxonomy" id="888268"/>
    <lineage>
        <taxon>Eukaryota</taxon>
        <taxon>Viridiplantae</taxon>
        <taxon>Streptophyta</taxon>
        <taxon>Embryophyta</taxon>
        <taxon>Tracheophyta</taxon>
        <taxon>Spermatophyta</taxon>
        <taxon>Magnoliopsida</taxon>
        <taxon>Liliopsida</taxon>
        <taxon>Poales</taxon>
        <taxon>Poaceae</taxon>
        <taxon>PACMAD clade</taxon>
        <taxon>Panicoideae</taxon>
        <taxon>Panicodae</taxon>
        <taxon>Paniceae</taxon>
        <taxon>Dichantheliinae</taxon>
        <taxon>Dichanthelium</taxon>
    </lineage>
</organism>
<sequence>LKLVAECVRSPVILESDCASVITSLTAKQDDRSRDMHILKEIQACVHLLSEVSKRLEVQCVAHELAQLAKRMDYSAVWRHSAPPCVSELLASNCNLTII</sequence>
<feature type="non-terminal residue" evidence="1">
    <location>
        <position position="1"/>
    </location>
</feature>